<dbReference type="EMBL" id="CP000749">
    <property type="protein sequence ID" value="ABR69284.1"/>
    <property type="molecule type" value="Genomic_DNA"/>
</dbReference>
<reference evidence="2" key="1">
    <citation type="submission" date="2007-06" db="EMBL/GenBank/DDBJ databases">
        <title>Complete sequence of Marinomonas sp. MWYL1.</title>
        <authorList>
            <consortium name="US DOE Joint Genome Institute"/>
            <person name="Copeland A."/>
            <person name="Lucas S."/>
            <person name="Lapidus A."/>
            <person name="Barry K."/>
            <person name="Glavina del Rio T."/>
            <person name="Dalin E."/>
            <person name="Tice H."/>
            <person name="Pitluck S."/>
            <person name="Kiss H."/>
            <person name="Brettin T."/>
            <person name="Bruce D."/>
            <person name="Detter J.C."/>
            <person name="Han C."/>
            <person name="Schmutz J."/>
            <person name="Larimer F."/>
            <person name="Land M."/>
            <person name="Hauser L."/>
            <person name="Kyrpides N."/>
            <person name="Kim E."/>
            <person name="Johnston A.W.B."/>
            <person name="Todd J.D."/>
            <person name="Rogers R."/>
            <person name="Wexler M."/>
            <person name="Bond P.L."/>
            <person name="Li Y."/>
            <person name="Richardson P."/>
        </authorList>
    </citation>
    <scope>NUCLEOTIDE SEQUENCE [LARGE SCALE GENOMIC DNA]</scope>
    <source>
        <strain evidence="2">MWYL1</strain>
    </source>
</reference>
<dbReference type="InterPro" id="IPR000182">
    <property type="entry name" value="GNAT_dom"/>
</dbReference>
<protein>
    <submittedName>
        <fullName evidence="2">GCN5-related N-acetyltransferase</fullName>
    </submittedName>
</protein>
<dbReference type="GO" id="GO:0016747">
    <property type="term" value="F:acyltransferase activity, transferring groups other than amino-acyl groups"/>
    <property type="evidence" value="ECO:0007669"/>
    <property type="project" value="InterPro"/>
</dbReference>
<dbReference type="CDD" id="cd04301">
    <property type="entry name" value="NAT_SF"/>
    <property type="match status" value="1"/>
</dbReference>
<dbReference type="InterPro" id="IPR016181">
    <property type="entry name" value="Acyl_CoA_acyltransferase"/>
</dbReference>
<evidence type="ECO:0000313" key="2">
    <source>
        <dbReference type="EMBL" id="ABR69284.1"/>
    </source>
</evidence>
<dbReference type="SUPFAM" id="SSF55729">
    <property type="entry name" value="Acyl-CoA N-acyltransferases (Nat)"/>
    <property type="match status" value="1"/>
</dbReference>
<dbReference type="Gene3D" id="3.40.630.30">
    <property type="match status" value="1"/>
</dbReference>
<dbReference type="eggNOG" id="COG1246">
    <property type="taxonomic scope" value="Bacteria"/>
</dbReference>
<organism evidence="2">
    <name type="scientific">Marinomonas sp. (strain MWYL1)</name>
    <dbReference type="NCBI Taxonomy" id="400668"/>
    <lineage>
        <taxon>Bacteria</taxon>
        <taxon>Pseudomonadati</taxon>
        <taxon>Pseudomonadota</taxon>
        <taxon>Gammaproteobacteria</taxon>
        <taxon>Oceanospirillales</taxon>
        <taxon>Oceanospirillaceae</taxon>
        <taxon>Marinomonas</taxon>
    </lineage>
</organism>
<name>A6VS55_MARMS</name>
<evidence type="ECO:0000259" key="1">
    <source>
        <dbReference type="PROSITE" id="PS51186"/>
    </source>
</evidence>
<sequence>MMVILFISFNTIILLRTMMKVSLLADQKHFIPTIAQWYFNEWGRLTPNRSLEDIAIKVTVMAESRAAPPISFVLHDHDELLAVAELKFHEHPDFPNYKHWLGGVFVPADKRGQGYSCLILQHTLNHAKNLGIPDLYLQCEQHNIDLYLEHDFEVIHRMNDKGVEKAVMVKAF</sequence>
<gene>
    <name evidence="2" type="ordered locus">Mmwyl1_0346</name>
</gene>
<feature type="domain" description="N-acetyltransferase" evidence="1">
    <location>
        <begin position="19"/>
        <end position="172"/>
    </location>
</feature>
<dbReference type="AlphaFoldDB" id="A6VS55"/>
<dbReference type="STRING" id="400668.Mmwyl1_0346"/>
<proteinExistence type="predicted"/>
<keyword evidence="2" id="KW-0808">Transferase</keyword>
<accession>A6VS55</accession>
<dbReference type="KEGG" id="mmw:Mmwyl1_0346"/>
<dbReference type="PROSITE" id="PS51186">
    <property type="entry name" value="GNAT"/>
    <property type="match status" value="1"/>
</dbReference>
<dbReference type="Pfam" id="PF00583">
    <property type="entry name" value="Acetyltransf_1"/>
    <property type="match status" value="1"/>
</dbReference>
<dbReference type="HOGENOM" id="CLU_117112_3_0_6"/>